<dbReference type="SUPFAM" id="SSF82866">
    <property type="entry name" value="Multidrug efflux transporter AcrB transmembrane domain"/>
    <property type="match status" value="1"/>
</dbReference>
<dbReference type="GO" id="GO:0005886">
    <property type="term" value="C:plasma membrane"/>
    <property type="evidence" value="ECO:0007669"/>
    <property type="project" value="TreeGrafter"/>
</dbReference>
<dbReference type="Pfam" id="PF00873">
    <property type="entry name" value="ACR_tran"/>
    <property type="match status" value="1"/>
</dbReference>
<dbReference type="SUPFAM" id="SSF111369">
    <property type="entry name" value="HlyD-like secretion proteins"/>
    <property type="match status" value="1"/>
</dbReference>
<dbReference type="InterPro" id="IPR001036">
    <property type="entry name" value="Acrflvin-R"/>
</dbReference>
<feature type="domain" description="CusB-like beta-barrel" evidence="3">
    <location>
        <begin position="32"/>
        <end position="105"/>
    </location>
</feature>
<dbReference type="FunFam" id="2.40.30.170:FF:000010">
    <property type="entry name" value="Efflux RND transporter periplasmic adaptor subunit"/>
    <property type="match status" value="1"/>
</dbReference>
<keyword evidence="2" id="KW-1133">Transmembrane helix</keyword>
<proteinExistence type="inferred from homology"/>
<keyword evidence="2" id="KW-0812">Transmembrane</keyword>
<reference evidence="4 5" key="1">
    <citation type="submission" date="2016-09" db="EMBL/GenBank/DDBJ databases">
        <title>Complete genome of Desulfosporosinus sp. OL.</title>
        <authorList>
            <person name="Mardanov A."/>
            <person name="Beletsky A."/>
            <person name="Panova A."/>
            <person name="Karnachuk O."/>
            <person name="Ravin N."/>
        </authorList>
    </citation>
    <scope>NUCLEOTIDE SEQUENCE [LARGE SCALE GENOMIC DNA]</scope>
    <source>
        <strain evidence="4 5">OL</strain>
    </source>
</reference>
<dbReference type="GO" id="GO:0042910">
    <property type="term" value="F:xenobiotic transmembrane transporter activity"/>
    <property type="evidence" value="ECO:0007669"/>
    <property type="project" value="TreeGrafter"/>
</dbReference>
<gene>
    <name evidence="4" type="ORF">DSOL_3503</name>
</gene>
<dbReference type="EMBL" id="MLBF01000032">
    <property type="protein sequence ID" value="OLN29484.1"/>
    <property type="molecule type" value="Genomic_DNA"/>
</dbReference>
<dbReference type="Pfam" id="PF25954">
    <property type="entry name" value="Beta-barrel_RND_2"/>
    <property type="match status" value="1"/>
</dbReference>
<comment type="similarity">
    <text evidence="1">Belongs to the membrane fusion protein (MFP) (TC 8.A.1) family.</text>
</comment>
<protein>
    <submittedName>
        <fullName evidence="4">Acriflavin resistance protein</fullName>
    </submittedName>
</protein>
<feature type="transmembrane region" description="Helical" evidence="2">
    <location>
        <begin position="313"/>
        <end position="333"/>
    </location>
</feature>
<dbReference type="PRINTS" id="PR00702">
    <property type="entry name" value="ACRIFLAVINRP"/>
</dbReference>
<name>A0A1Q8QQ59_9FIRM</name>
<dbReference type="Proteomes" id="UP000186102">
    <property type="component" value="Unassembled WGS sequence"/>
</dbReference>
<dbReference type="STRING" id="1888891.DSOL_3503"/>
<dbReference type="PANTHER" id="PTHR32063:SF0">
    <property type="entry name" value="SWARMING MOTILITY PROTEIN SWRC"/>
    <property type="match status" value="1"/>
</dbReference>
<evidence type="ECO:0000313" key="5">
    <source>
        <dbReference type="Proteomes" id="UP000186102"/>
    </source>
</evidence>
<feature type="transmembrane region" description="Helical" evidence="2">
    <location>
        <begin position="345"/>
        <end position="367"/>
    </location>
</feature>
<evidence type="ECO:0000259" key="3">
    <source>
        <dbReference type="Pfam" id="PF25954"/>
    </source>
</evidence>
<dbReference type="Gene3D" id="3.30.2090.10">
    <property type="entry name" value="Multidrug efflux transporter AcrB TolC docking domain, DN and DC subdomains"/>
    <property type="match status" value="1"/>
</dbReference>
<dbReference type="InterPro" id="IPR058792">
    <property type="entry name" value="Beta-barrel_RND_2"/>
</dbReference>
<keyword evidence="5" id="KW-1185">Reference proteome</keyword>
<dbReference type="PANTHER" id="PTHR32063">
    <property type="match status" value="1"/>
</dbReference>
<dbReference type="Gene3D" id="2.40.30.170">
    <property type="match status" value="1"/>
</dbReference>
<comment type="caution">
    <text evidence="4">The sequence shown here is derived from an EMBL/GenBank/DDBJ whole genome shotgun (WGS) entry which is preliminary data.</text>
</comment>
<sequence>MAGVVAYRSVNLGQMVSPGVPLMTLEDVSSVYAMVNVKQMDLPQVKEGLAVQVMPSDDEKKVLSGEVSLISPVANQAARVFEARVKVKNDSGILKPGMFVKTRITLGSPVDVVMNSLGYENLEAPVGNITTNDRKISLRTSGKLQKMADFNNIPIAKRGGVQLYIRDIAKVMSGVKDPESISFFQGKPSIGVDVIKQSGSNTVIVADDVRKVVEELKPTLPEGGILAILTVLLFMGNWRTTIISAIAIPTSIISTFFAMRVLGYTLNMMSLMALSLSVGLLIDDAIVVIENIERHLRMGKSPLEAAKDATSEIGLAVMATTFTLMAVFLPLGMMNGITGKFFKQFGITVVVAVLVSLLVSFTLVPLFSSRYLKQQEKRKARGPFGKFLDWLPVPYILFIVERLSVNIGRATITMMCV</sequence>
<dbReference type="Gene3D" id="3.30.70.1320">
    <property type="entry name" value="Multidrug efflux transporter AcrB pore domain like"/>
    <property type="match status" value="1"/>
</dbReference>
<dbReference type="InterPro" id="IPR027463">
    <property type="entry name" value="AcrB_DN_DC_subdom"/>
</dbReference>
<accession>A0A1Q8QQ59</accession>
<dbReference type="Gene3D" id="1.20.1640.10">
    <property type="entry name" value="Multidrug efflux transporter AcrB transmembrane domain"/>
    <property type="match status" value="1"/>
</dbReference>
<feature type="transmembrane region" description="Helical" evidence="2">
    <location>
        <begin position="242"/>
        <end position="262"/>
    </location>
</feature>
<dbReference type="SUPFAM" id="SSF82714">
    <property type="entry name" value="Multidrug efflux transporter AcrB TolC docking domain, DN and DC subdomains"/>
    <property type="match status" value="1"/>
</dbReference>
<keyword evidence="2" id="KW-0472">Membrane</keyword>
<evidence type="ECO:0000256" key="1">
    <source>
        <dbReference type="ARBA" id="ARBA00009477"/>
    </source>
</evidence>
<organism evidence="4 5">
    <name type="scientific">Desulfosporosinus metallidurans</name>
    <dbReference type="NCBI Taxonomy" id="1888891"/>
    <lineage>
        <taxon>Bacteria</taxon>
        <taxon>Bacillati</taxon>
        <taxon>Bacillota</taxon>
        <taxon>Clostridia</taxon>
        <taxon>Eubacteriales</taxon>
        <taxon>Desulfitobacteriaceae</taxon>
        <taxon>Desulfosporosinus</taxon>
    </lineage>
</organism>
<evidence type="ECO:0000313" key="4">
    <source>
        <dbReference type="EMBL" id="OLN29484.1"/>
    </source>
</evidence>
<evidence type="ECO:0000256" key="2">
    <source>
        <dbReference type="SAM" id="Phobius"/>
    </source>
</evidence>
<dbReference type="AlphaFoldDB" id="A0A1Q8QQ59"/>